<dbReference type="PANTHER" id="PTHR46067:SF24">
    <property type="entry name" value="ACYL-COA N-ACYLTRANSFERASES (NAT) SUPERFAMILY PROTEIN"/>
    <property type="match status" value="1"/>
</dbReference>
<dbReference type="SUPFAM" id="SSF55729">
    <property type="entry name" value="Acyl-CoA N-acyltransferases (Nat)"/>
    <property type="match status" value="1"/>
</dbReference>
<accession>A0AAN8VM77</accession>
<dbReference type="Gene3D" id="3.40.630.30">
    <property type="match status" value="1"/>
</dbReference>
<dbReference type="Proteomes" id="UP001370490">
    <property type="component" value="Unassembled WGS sequence"/>
</dbReference>
<dbReference type="InterPro" id="IPR016181">
    <property type="entry name" value="Acyl_CoA_acyltransferase"/>
</dbReference>
<dbReference type="PANTHER" id="PTHR46067">
    <property type="entry name" value="ACYL-COA N-ACYLTRANSFERASES (NAT) SUPERFAMILY PROTEIN"/>
    <property type="match status" value="1"/>
</dbReference>
<feature type="domain" description="N-acetyltransferase" evidence="1">
    <location>
        <begin position="3"/>
        <end position="154"/>
    </location>
</feature>
<reference evidence="2 3" key="1">
    <citation type="submission" date="2023-12" db="EMBL/GenBank/DDBJ databases">
        <title>A high-quality genome assembly for Dillenia turbinata (Dilleniales).</title>
        <authorList>
            <person name="Chanderbali A."/>
        </authorList>
    </citation>
    <scope>NUCLEOTIDE SEQUENCE [LARGE SCALE GENOMIC DNA]</scope>
    <source>
        <strain evidence="2">LSX21</strain>
        <tissue evidence="2">Leaf</tissue>
    </source>
</reference>
<evidence type="ECO:0000313" key="2">
    <source>
        <dbReference type="EMBL" id="KAK6929937.1"/>
    </source>
</evidence>
<gene>
    <name evidence="2" type="ORF">RJ641_004031</name>
</gene>
<protein>
    <submittedName>
        <fullName evidence="2">GNAT domain</fullName>
    </submittedName>
</protein>
<dbReference type="Pfam" id="PF13302">
    <property type="entry name" value="Acetyltransf_3"/>
    <property type="match status" value="1"/>
</dbReference>
<evidence type="ECO:0000259" key="1">
    <source>
        <dbReference type="PROSITE" id="PS51186"/>
    </source>
</evidence>
<dbReference type="InterPro" id="IPR000182">
    <property type="entry name" value="GNAT_dom"/>
</dbReference>
<proteinExistence type="predicted"/>
<evidence type="ECO:0000313" key="3">
    <source>
        <dbReference type="Proteomes" id="UP001370490"/>
    </source>
</evidence>
<dbReference type="EMBL" id="JBAMMX010000012">
    <property type="protein sequence ID" value="KAK6929937.1"/>
    <property type="molecule type" value="Genomic_DNA"/>
</dbReference>
<organism evidence="2 3">
    <name type="scientific">Dillenia turbinata</name>
    <dbReference type="NCBI Taxonomy" id="194707"/>
    <lineage>
        <taxon>Eukaryota</taxon>
        <taxon>Viridiplantae</taxon>
        <taxon>Streptophyta</taxon>
        <taxon>Embryophyta</taxon>
        <taxon>Tracheophyta</taxon>
        <taxon>Spermatophyta</taxon>
        <taxon>Magnoliopsida</taxon>
        <taxon>eudicotyledons</taxon>
        <taxon>Gunneridae</taxon>
        <taxon>Pentapetalae</taxon>
        <taxon>Dilleniales</taxon>
        <taxon>Dilleniaceae</taxon>
        <taxon>Dillenia</taxon>
    </lineage>
</organism>
<sequence length="164" mass="18862">MKIALRPYELSDIDDFMKWACDDLVVQTSRLRHFSSKEDALSYFKETILPHPWYRAICEDGRPIGFICVMPGSKGERCKGMLSYALGSKYWNHGITTLAVKKVVSSVFHEFPEMKRVEAIVDVDNMASQRVLEKVGFLKEDGRNLVFLMPISTLSFIQLYNDKD</sequence>
<comment type="caution">
    <text evidence="2">The sequence shown here is derived from an EMBL/GenBank/DDBJ whole genome shotgun (WGS) entry which is preliminary data.</text>
</comment>
<dbReference type="GO" id="GO:0016747">
    <property type="term" value="F:acyltransferase activity, transferring groups other than amino-acyl groups"/>
    <property type="evidence" value="ECO:0007669"/>
    <property type="project" value="InterPro"/>
</dbReference>
<dbReference type="PROSITE" id="PS51186">
    <property type="entry name" value="GNAT"/>
    <property type="match status" value="1"/>
</dbReference>
<dbReference type="AlphaFoldDB" id="A0AAN8VM77"/>
<name>A0AAN8VM77_9MAGN</name>
<keyword evidence="3" id="KW-1185">Reference proteome</keyword>